<accession>A0A2V3IL65</accession>
<keyword evidence="4 7" id="KW-0418">Kinase</keyword>
<dbReference type="InterPro" id="IPR008271">
    <property type="entry name" value="Ser/Thr_kinase_AS"/>
</dbReference>
<keyword evidence="8" id="KW-1185">Reference proteome</keyword>
<name>A0A2V3IL65_9FLOR</name>
<dbReference type="STRING" id="448386.A0A2V3IL65"/>
<evidence type="ECO:0000256" key="2">
    <source>
        <dbReference type="ARBA" id="ARBA00022679"/>
    </source>
</evidence>
<dbReference type="AlphaFoldDB" id="A0A2V3IL65"/>
<evidence type="ECO:0000259" key="6">
    <source>
        <dbReference type="PROSITE" id="PS50011"/>
    </source>
</evidence>
<keyword evidence="5" id="KW-0067">ATP-binding</keyword>
<dbReference type="PANTHER" id="PTHR24349">
    <property type="entry name" value="SERINE/THREONINE-PROTEIN KINASE"/>
    <property type="match status" value="1"/>
</dbReference>
<evidence type="ECO:0000313" key="7">
    <source>
        <dbReference type="EMBL" id="PXF42789.1"/>
    </source>
</evidence>
<gene>
    <name evidence="7" type="ORF">BWQ96_07496</name>
</gene>
<dbReference type="SUPFAM" id="SSF56112">
    <property type="entry name" value="Protein kinase-like (PK-like)"/>
    <property type="match status" value="1"/>
</dbReference>
<proteinExistence type="predicted"/>
<keyword evidence="2" id="KW-0808">Transferase</keyword>
<evidence type="ECO:0000313" key="8">
    <source>
        <dbReference type="Proteomes" id="UP000247409"/>
    </source>
</evidence>
<dbReference type="InterPro" id="IPR050205">
    <property type="entry name" value="CDPK_Ser/Thr_kinases"/>
</dbReference>
<sequence length="412" mass="45850">MIDSGTARTTSAIPERLCTLEEVSSVLAPNGPISVRCTSTTPDFRQTGGRRRMAFITTPHLLPRLRKSQHQNAVSKRRQIVANYLSPASFHINFDTASTNGNFGAVFFGQYLDPVSEYTTPQDVVVKCPIASDLGRQLYNMEKHTNVKLNSNFSTDQRFPEYIGELLIPRDVPVIQGISRLGLVWRKIGTGETLEDFITTSRITQLASILRVSGNMRPVRRELAAGVLRELCLIVRDLQLCGIVHRDIKPENILVVPNDSGGTPLKAIDFGSSCDWKTPFKKGLRLATCDPVYMAPEKRLDLFKPAYRFDVYSIGLIVLRCALPNLTESKALSDFVSNGLAKCRFSFERVCSAILSGRLPCSEAVRQDIKALTSPQYNDLYAVLATMLTEDPNDRANVDDCLRSRLLQSAFV</sequence>
<organism evidence="7 8">
    <name type="scientific">Gracilariopsis chorda</name>
    <dbReference type="NCBI Taxonomy" id="448386"/>
    <lineage>
        <taxon>Eukaryota</taxon>
        <taxon>Rhodophyta</taxon>
        <taxon>Florideophyceae</taxon>
        <taxon>Rhodymeniophycidae</taxon>
        <taxon>Gracilariales</taxon>
        <taxon>Gracilariaceae</taxon>
        <taxon>Gracilariopsis</taxon>
    </lineage>
</organism>
<keyword evidence="1" id="KW-0723">Serine/threonine-protein kinase</keyword>
<evidence type="ECO:0000256" key="3">
    <source>
        <dbReference type="ARBA" id="ARBA00022741"/>
    </source>
</evidence>
<dbReference type="PROSITE" id="PS50011">
    <property type="entry name" value="PROTEIN_KINASE_DOM"/>
    <property type="match status" value="1"/>
</dbReference>
<dbReference type="InterPro" id="IPR011009">
    <property type="entry name" value="Kinase-like_dom_sf"/>
</dbReference>
<dbReference type="GO" id="GO:0005524">
    <property type="term" value="F:ATP binding"/>
    <property type="evidence" value="ECO:0007669"/>
    <property type="project" value="UniProtKB-KW"/>
</dbReference>
<protein>
    <submittedName>
        <fullName evidence="7">Ovarian-specific serine/threonine-protein kinase Lok</fullName>
    </submittedName>
</protein>
<dbReference type="SMART" id="SM00220">
    <property type="entry name" value="S_TKc"/>
    <property type="match status" value="1"/>
</dbReference>
<dbReference type="PROSITE" id="PS00108">
    <property type="entry name" value="PROTEIN_KINASE_ST"/>
    <property type="match status" value="1"/>
</dbReference>
<keyword evidence="3" id="KW-0547">Nucleotide-binding</keyword>
<dbReference type="Proteomes" id="UP000247409">
    <property type="component" value="Unassembled WGS sequence"/>
</dbReference>
<evidence type="ECO:0000256" key="5">
    <source>
        <dbReference type="ARBA" id="ARBA00022840"/>
    </source>
</evidence>
<dbReference type="Pfam" id="PF00069">
    <property type="entry name" value="Pkinase"/>
    <property type="match status" value="1"/>
</dbReference>
<evidence type="ECO:0000256" key="4">
    <source>
        <dbReference type="ARBA" id="ARBA00022777"/>
    </source>
</evidence>
<comment type="caution">
    <text evidence="7">The sequence shown here is derived from an EMBL/GenBank/DDBJ whole genome shotgun (WGS) entry which is preliminary data.</text>
</comment>
<feature type="domain" description="Protein kinase" evidence="6">
    <location>
        <begin position="92"/>
        <end position="412"/>
    </location>
</feature>
<dbReference type="Gene3D" id="1.10.510.10">
    <property type="entry name" value="Transferase(Phosphotransferase) domain 1"/>
    <property type="match status" value="1"/>
</dbReference>
<dbReference type="InterPro" id="IPR000719">
    <property type="entry name" value="Prot_kinase_dom"/>
</dbReference>
<evidence type="ECO:0000256" key="1">
    <source>
        <dbReference type="ARBA" id="ARBA00022527"/>
    </source>
</evidence>
<reference evidence="7 8" key="1">
    <citation type="journal article" date="2018" name="Mol. Biol. Evol.">
        <title>Analysis of the draft genome of the red seaweed Gracilariopsis chorda provides insights into genome size evolution in Rhodophyta.</title>
        <authorList>
            <person name="Lee J."/>
            <person name="Yang E.C."/>
            <person name="Graf L."/>
            <person name="Yang J.H."/>
            <person name="Qiu H."/>
            <person name="Zel Zion U."/>
            <person name="Chan C.X."/>
            <person name="Stephens T.G."/>
            <person name="Weber A.P.M."/>
            <person name="Boo G.H."/>
            <person name="Boo S.M."/>
            <person name="Kim K.M."/>
            <person name="Shin Y."/>
            <person name="Jung M."/>
            <person name="Lee S.J."/>
            <person name="Yim H.S."/>
            <person name="Lee J.H."/>
            <person name="Bhattacharya D."/>
            <person name="Yoon H.S."/>
        </authorList>
    </citation>
    <scope>NUCLEOTIDE SEQUENCE [LARGE SCALE GENOMIC DNA]</scope>
    <source>
        <strain evidence="7 8">SKKU-2015</strain>
        <tissue evidence="7">Whole body</tissue>
    </source>
</reference>
<dbReference type="OrthoDB" id="10252171at2759"/>
<dbReference type="EMBL" id="NBIV01000150">
    <property type="protein sequence ID" value="PXF42789.1"/>
    <property type="molecule type" value="Genomic_DNA"/>
</dbReference>
<dbReference type="GO" id="GO:0004674">
    <property type="term" value="F:protein serine/threonine kinase activity"/>
    <property type="evidence" value="ECO:0007669"/>
    <property type="project" value="UniProtKB-KW"/>
</dbReference>